<evidence type="ECO:0000313" key="5">
    <source>
        <dbReference type="EMBL" id="MBM6922345.1"/>
    </source>
</evidence>
<evidence type="ECO:0000256" key="3">
    <source>
        <dbReference type="SAM" id="MobiDB-lite"/>
    </source>
</evidence>
<dbReference type="SMART" id="SM00364">
    <property type="entry name" value="LRR_BAC"/>
    <property type="match status" value="5"/>
</dbReference>
<dbReference type="SUPFAM" id="SSF52058">
    <property type="entry name" value="L domain-like"/>
    <property type="match status" value="1"/>
</dbReference>
<dbReference type="InterPro" id="IPR001611">
    <property type="entry name" value="Leu-rich_rpt"/>
</dbReference>
<reference evidence="5 6" key="1">
    <citation type="journal article" date="2021" name="Sci. Rep.">
        <title>The distribution of antibiotic resistance genes in chicken gut microbiota commensals.</title>
        <authorList>
            <person name="Juricova H."/>
            <person name="Matiasovicova J."/>
            <person name="Kubasova T."/>
            <person name="Cejkova D."/>
            <person name="Rychlik I."/>
        </authorList>
    </citation>
    <scope>NUCLEOTIDE SEQUENCE [LARGE SCALE GENOMIC DNA]</scope>
    <source>
        <strain evidence="5 6">An564</strain>
    </source>
</reference>
<protein>
    <submittedName>
        <fullName evidence="5">Leucine-rich repeat domain-containing protein</fullName>
    </submittedName>
</protein>
<dbReference type="RefSeq" id="WP_204719310.1">
    <property type="nucleotide sequence ID" value="NZ_JACSNR010000001.1"/>
</dbReference>
<feature type="chain" id="PRO_5046266656" evidence="4">
    <location>
        <begin position="26"/>
        <end position="591"/>
    </location>
</feature>
<feature type="compositionally biased region" description="Basic and acidic residues" evidence="3">
    <location>
        <begin position="582"/>
        <end position="591"/>
    </location>
</feature>
<comment type="caution">
    <text evidence="5">The sequence shown here is derived from an EMBL/GenBank/DDBJ whole genome shotgun (WGS) entry which is preliminary data.</text>
</comment>
<evidence type="ECO:0000256" key="2">
    <source>
        <dbReference type="ARBA" id="ARBA00022737"/>
    </source>
</evidence>
<dbReference type="PRINTS" id="PR00019">
    <property type="entry name" value="LEURICHRPT"/>
</dbReference>
<dbReference type="Gene3D" id="3.80.10.10">
    <property type="entry name" value="Ribonuclease Inhibitor"/>
    <property type="match status" value="1"/>
</dbReference>
<dbReference type="PROSITE" id="PS51450">
    <property type="entry name" value="LRR"/>
    <property type="match status" value="6"/>
</dbReference>
<organism evidence="5 6">
    <name type="scientific">Hydrogenoanaerobacterium saccharovorans</name>
    <dbReference type="NCBI Taxonomy" id="474960"/>
    <lineage>
        <taxon>Bacteria</taxon>
        <taxon>Bacillati</taxon>
        <taxon>Bacillota</taxon>
        <taxon>Clostridia</taxon>
        <taxon>Eubacteriales</taxon>
        <taxon>Oscillospiraceae</taxon>
        <taxon>Hydrogenoanaerobacterium</taxon>
    </lineage>
</organism>
<keyword evidence="6" id="KW-1185">Reference proteome</keyword>
<keyword evidence="2" id="KW-0677">Repeat</keyword>
<dbReference type="Proteomes" id="UP000724149">
    <property type="component" value="Unassembled WGS sequence"/>
</dbReference>
<dbReference type="InterPro" id="IPR032675">
    <property type="entry name" value="LRR_dom_sf"/>
</dbReference>
<keyword evidence="4" id="KW-0732">Signal</keyword>
<sequence length="591" mass="62317">MNNKKLIALLLAAMMSVSTASVAFAAPEDEITKGYPDGDVWESKLYNAMLEAGDSNDDGKLTEGEAAAIETLTIDSLSLGALKGLENCTGLTSLTVTDSQVQDLSFLSGLTSLTSLTLSGNNIQDLSALSSLTSLKTLDLSGNNIQDLSALPSLTSLETLDLSDNASLADLSKLSGLSSLKTLDVSNTKVRDLAGLPTGLTSLKASGNNIEDMSKISGLTSLETLDLSDNLISVLTDLSSFSKLENLNLQGNSFSNIDSLESKLPASIKDNADWKNSVFGTPSSETVDKTALKAAIANAQALLDATVASENGADVATSNKWATAANIETFTDAINAAQAVVDKEDASKEEVEQAVTTLNDAKSTFEGQRKDGTADYDSAPLTEAIKAAEALLASVEQAESADAVESGKQWVTASDYSTFEAAIQTAKDALAKADDSGDITSAVSVLEGARDTFRAAIRFGTKPTTPTPNPDPTPSTSREYSDYYGNEKWDELKDKIAKLIEDGKEGETIEFNATGLPYFPASVARALKGEDITLKVRKNGVTYTINGLEIGTVHKIWYDFEDIESELLTADGAEDETSSSTGDKENPSTGR</sequence>
<dbReference type="InterPro" id="IPR003591">
    <property type="entry name" value="Leu-rich_rpt_typical-subtyp"/>
</dbReference>
<dbReference type="PANTHER" id="PTHR15454">
    <property type="entry name" value="NISCHARIN RELATED"/>
    <property type="match status" value="1"/>
</dbReference>
<dbReference type="EMBL" id="JACSNR010000001">
    <property type="protein sequence ID" value="MBM6922345.1"/>
    <property type="molecule type" value="Genomic_DNA"/>
</dbReference>
<keyword evidence="1" id="KW-0433">Leucine-rich repeat</keyword>
<dbReference type="Pfam" id="PF12799">
    <property type="entry name" value="LRR_4"/>
    <property type="match status" value="3"/>
</dbReference>
<dbReference type="Gene3D" id="1.20.1270.90">
    <property type="entry name" value="AF1782-like"/>
    <property type="match status" value="2"/>
</dbReference>
<feature type="region of interest" description="Disordered" evidence="3">
    <location>
        <begin position="458"/>
        <end position="481"/>
    </location>
</feature>
<feature type="signal peptide" evidence="4">
    <location>
        <begin position="1"/>
        <end position="25"/>
    </location>
</feature>
<proteinExistence type="predicted"/>
<evidence type="ECO:0000256" key="4">
    <source>
        <dbReference type="SAM" id="SignalP"/>
    </source>
</evidence>
<feature type="region of interest" description="Disordered" evidence="3">
    <location>
        <begin position="569"/>
        <end position="591"/>
    </location>
</feature>
<dbReference type="SMART" id="SM00369">
    <property type="entry name" value="LRR_TYP"/>
    <property type="match status" value="4"/>
</dbReference>
<accession>A0ABS2GIP5</accession>
<dbReference type="PANTHER" id="PTHR15454:SF56">
    <property type="entry name" value="PROTEIN PHOSPHATASE 1 REGULATORY SUBUNIT 7-RELATED"/>
    <property type="match status" value="1"/>
</dbReference>
<evidence type="ECO:0000256" key="1">
    <source>
        <dbReference type="ARBA" id="ARBA00022614"/>
    </source>
</evidence>
<evidence type="ECO:0000313" key="6">
    <source>
        <dbReference type="Proteomes" id="UP000724149"/>
    </source>
</evidence>
<name>A0ABS2GIP5_9FIRM</name>
<gene>
    <name evidence="5" type="ORF">H9X81_01375</name>
</gene>
<dbReference type="SMART" id="SM00365">
    <property type="entry name" value="LRR_SD22"/>
    <property type="match status" value="6"/>
</dbReference>
<dbReference type="InterPro" id="IPR025875">
    <property type="entry name" value="Leu-rich_rpt_4"/>
</dbReference>